<feature type="chain" id="PRO_5046577050" evidence="1">
    <location>
        <begin position="21"/>
        <end position="122"/>
    </location>
</feature>
<sequence>MGFIRGKLVLTLGLVRLCHCAIRPNTGVLCGSQNITFFAFVILHAGEMTEEKFSRKKKEEENPPREKRFGFSELLEYTSGCSKERDQRLRRNLFLDLDWFYIPEEVTDSMNKRFSEEEEEDE</sequence>
<accession>A0ABR1B1A2</accession>
<keyword evidence="1" id="KW-0732">Signal</keyword>
<protein>
    <submittedName>
        <fullName evidence="2">Uncharacterized protein</fullName>
    </submittedName>
</protein>
<keyword evidence="3" id="KW-1185">Reference proteome</keyword>
<evidence type="ECO:0000313" key="3">
    <source>
        <dbReference type="Proteomes" id="UP001359485"/>
    </source>
</evidence>
<organism evidence="2 3">
    <name type="scientific">Polyplax serrata</name>
    <name type="common">Common mouse louse</name>
    <dbReference type="NCBI Taxonomy" id="468196"/>
    <lineage>
        <taxon>Eukaryota</taxon>
        <taxon>Metazoa</taxon>
        <taxon>Ecdysozoa</taxon>
        <taxon>Arthropoda</taxon>
        <taxon>Hexapoda</taxon>
        <taxon>Insecta</taxon>
        <taxon>Pterygota</taxon>
        <taxon>Neoptera</taxon>
        <taxon>Paraneoptera</taxon>
        <taxon>Psocodea</taxon>
        <taxon>Troctomorpha</taxon>
        <taxon>Phthiraptera</taxon>
        <taxon>Anoplura</taxon>
        <taxon>Polyplacidae</taxon>
        <taxon>Polyplax</taxon>
    </lineage>
</organism>
<evidence type="ECO:0000256" key="1">
    <source>
        <dbReference type="SAM" id="SignalP"/>
    </source>
</evidence>
<dbReference type="Proteomes" id="UP001359485">
    <property type="component" value="Unassembled WGS sequence"/>
</dbReference>
<name>A0ABR1B1A2_POLSC</name>
<comment type="caution">
    <text evidence="2">The sequence shown here is derived from an EMBL/GenBank/DDBJ whole genome shotgun (WGS) entry which is preliminary data.</text>
</comment>
<feature type="signal peptide" evidence="1">
    <location>
        <begin position="1"/>
        <end position="20"/>
    </location>
</feature>
<proteinExistence type="predicted"/>
<dbReference type="EMBL" id="JAWJWF010000004">
    <property type="protein sequence ID" value="KAK6633295.1"/>
    <property type="molecule type" value="Genomic_DNA"/>
</dbReference>
<evidence type="ECO:0000313" key="2">
    <source>
        <dbReference type="EMBL" id="KAK6633295.1"/>
    </source>
</evidence>
<reference evidence="2 3" key="1">
    <citation type="submission" date="2023-09" db="EMBL/GenBank/DDBJ databases">
        <title>Genomes of two closely related lineages of the louse Polyplax serrata with different host specificities.</title>
        <authorList>
            <person name="Martinu J."/>
            <person name="Tarabai H."/>
            <person name="Stefka J."/>
            <person name="Hypsa V."/>
        </authorList>
    </citation>
    <scope>NUCLEOTIDE SEQUENCE [LARGE SCALE GENOMIC DNA]</scope>
    <source>
        <strain evidence="2">98ZLc_SE</strain>
    </source>
</reference>
<gene>
    <name evidence="2" type="ORF">RUM44_003896</name>
</gene>